<protein>
    <recommendedName>
        <fullName evidence="2">Reverse transcriptase Ty1/copia-type domain-containing protein</fullName>
    </recommendedName>
</protein>
<evidence type="ECO:0000256" key="1">
    <source>
        <dbReference type="SAM" id="MobiDB-lite"/>
    </source>
</evidence>
<gene>
    <name evidence="3" type="ORF">RJ639_038700</name>
</gene>
<dbReference type="CDD" id="cd09272">
    <property type="entry name" value="RNase_HI_RT_Ty1"/>
    <property type="match status" value="1"/>
</dbReference>
<evidence type="ECO:0000313" key="4">
    <source>
        <dbReference type="Proteomes" id="UP001188597"/>
    </source>
</evidence>
<name>A0AA88WHW2_9ASTE</name>
<dbReference type="Proteomes" id="UP001188597">
    <property type="component" value="Unassembled WGS sequence"/>
</dbReference>
<feature type="region of interest" description="Disordered" evidence="1">
    <location>
        <begin position="49"/>
        <end position="71"/>
    </location>
</feature>
<accession>A0AA88WHW2</accession>
<dbReference type="AlphaFoldDB" id="A0AA88WHW2"/>
<comment type="caution">
    <text evidence="3">The sequence shown here is derived from an EMBL/GenBank/DDBJ whole genome shotgun (WGS) entry which is preliminary data.</text>
</comment>
<dbReference type="InterPro" id="IPR013103">
    <property type="entry name" value="RVT_2"/>
</dbReference>
<dbReference type="Pfam" id="PF07727">
    <property type="entry name" value="RVT_2"/>
    <property type="match status" value="1"/>
</dbReference>
<proteinExistence type="predicted"/>
<feature type="domain" description="Reverse transcriptase Ty1/copia-type" evidence="2">
    <location>
        <begin position="78"/>
        <end position="129"/>
    </location>
</feature>
<evidence type="ECO:0000259" key="2">
    <source>
        <dbReference type="Pfam" id="PF07727"/>
    </source>
</evidence>
<sequence length="221" mass="25165">MDPFVVESAAASMLLVRKRFSAVKDRFMGLISLQYAEGHIVEMELHEQRMKSADESTNEQSLKDPEEHPILDDGSPSLLTLYVDDMLIDMRSKSCILYLKKLLSREFDMKDLHSAKKILGKEIHRDRKSTTTLSTTEAKYMALTKATKETLWLKGLVEELGFEQRGILLQCDNQSAIDLTKNQIGTGFEVWLPQGYKVPGTDYRTNCKQIFPYNSGAEVCF</sequence>
<organism evidence="3 4">
    <name type="scientific">Escallonia herrerae</name>
    <dbReference type="NCBI Taxonomy" id="1293975"/>
    <lineage>
        <taxon>Eukaryota</taxon>
        <taxon>Viridiplantae</taxon>
        <taxon>Streptophyta</taxon>
        <taxon>Embryophyta</taxon>
        <taxon>Tracheophyta</taxon>
        <taxon>Spermatophyta</taxon>
        <taxon>Magnoliopsida</taxon>
        <taxon>eudicotyledons</taxon>
        <taxon>Gunneridae</taxon>
        <taxon>Pentapetalae</taxon>
        <taxon>asterids</taxon>
        <taxon>campanulids</taxon>
        <taxon>Escalloniales</taxon>
        <taxon>Escalloniaceae</taxon>
        <taxon>Escallonia</taxon>
    </lineage>
</organism>
<dbReference type="EMBL" id="JAVXUP010000426">
    <property type="protein sequence ID" value="KAK3028176.1"/>
    <property type="molecule type" value="Genomic_DNA"/>
</dbReference>
<feature type="compositionally biased region" description="Basic and acidic residues" evidence="1">
    <location>
        <begin position="61"/>
        <end position="71"/>
    </location>
</feature>
<reference evidence="3" key="1">
    <citation type="submission" date="2022-12" db="EMBL/GenBank/DDBJ databases">
        <title>Draft genome assemblies for two species of Escallonia (Escalloniales).</title>
        <authorList>
            <person name="Chanderbali A."/>
            <person name="Dervinis C."/>
            <person name="Anghel I."/>
            <person name="Soltis D."/>
            <person name="Soltis P."/>
            <person name="Zapata F."/>
        </authorList>
    </citation>
    <scope>NUCLEOTIDE SEQUENCE</scope>
    <source>
        <strain evidence="3">UCBG64.0493</strain>
        <tissue evidence="3">Leaf</tissue>
    </source>
</reference>
<keyword evidence="4" id="KW-1185">Reference proteome</keyword>
<evidence type="ECO:0000313" key="3">
    <source>
        <dbReference type="EMBL" id="KAK3028176.1"/>
    </source>
</evidence>